<reference evidence="5" key="1">
    <citation type="journal article" date="2023" name="Plant J.">
        <title>Genome sequences and population genomics provide insights into the demographic history, inbreeding, and mutation load of two 'living fossil' tree species of Dipteronia.</title>
        <authorList>
            <person name="Feng Y."/>
            <person name="Comes H.P."/>
            <person name="Chen J."/>
            <person name="Zhu S."/>
            <person name="Lu R."/>
            <person name="Zhang X."/>
            <person name="Li P."/>
            <person name="Qiu J."/>
            <person name="Olsen K.M."/>
            <person name="Qiu Y."/>
        </authorList>
    </citation>
    <scope>NUCLEOTIDE SEQUENCE</scope>
    <source>
        <strain evidence="5">KIB01</strain>
    </source>
</reference>
<feature type="domain" description="GCVT N-terminal" evidence="3">
    <location>
        <begin position="136"/>
        <end position="358"/>
    </location>
</feature>
<name>A0AAD9XMU2_9ROSI</name>
<evidence type="ECO:0000259" key="3">
    <source>
        <dbReference type="Pfam" id="PF01571"/>
    </source>
</evidence>
<gene>
    <name evidence="5" type="ORF">Ddye_001023</name>
</gene>
<evidence type="ECO:0000313" key="5">
    <source>
        <dbReference type="EMBL" id="KAK2662449.1"/>
    </source>
</evidence>
<evidence type="ECO:0000256" key="1">
    <source>
        <dbReference type="ARBA" id="ARBA00008609"/>
    </source>
</evidence>
<evidence type="ECO:0000259" key="4">
    <source>
        <dbReference type="Pfam" id="PF08669"/>
    </source>
</evidence>
<feature type="domain" description="Aminomethyltransferase C-terminal" evidence="4">
    <location>
        <begin position="379"/>
        <end position="449"/>
    </location>
</feature>
<comment type="caution">
    <text evidence="5">The sequence shown here is derived from an EMBL/GenBank/DDBJ whole genome shotgun (WGS) entry which is preliminary data.</text>
</comment>
<keyword evidence="6" id="KW-1185">Reference proteome</keyword>
<evidence type="ECO:0000313" key="6">
    <source>
        <dbReference type="Proteomes" id="UP001280121"/>
    </source>
</evidence>
<sequence length="462" mass="50542">MIYVVKFQQFPQLFKSQQKEYRFEKCIDCENASIQRLSFKIPKMATTTATSITHLVAVSTTLGCSIIQSESFWTTSKMKKKTLSLKMSGARPIAALPFDLSPPPIDHDLLETVKSVGAEISDDGVIETFNNDDDALDAVENGVVVVDLSNFGRIRVSGEDRIQFLHNQTTANFENLCQGQGCDTVFVSPTARTIDIAHAWIMKNAIMLVVSPLTCGSITDMLNKYIFFADKVEIQNITKQTCLFVLVGPKSTQVIENLNLGDLVGQAYGTHRHYSVNGMPITVGVGNIISEEGFSLLMSPAIARSLWKTLLSQGVIPMGSNAWEKLRIIQGRPAPGKELTNEFNVLEASLWNSISLNKGCYKGQETISRLITYDGVKQRLWGICLSAPAEPGSLIMVDGKKVGKLTSYTTGRMESDHFGLGYIKRKAALAGDTVVVGDNITGTVVEVPFLARQSPPLKSSSS</sequence>
<dbReference type="InterPro" id="IPR028896">
    <property type="entry name" value="GcvT/YgfZ/DmdA"/>
</dbReference>
<dbReference type="GO" id="GO:0005739">
    <property type="term" value="C:mitochondrion"/>
    <property type="evidence" value="ECO:0007669"/>
    <property type="project" value="TreeGrafter"/>
</dbReference>
<evidence type="ECO:0000256" key="2">
    <source>
        <dbReference type="ARBA" id="ARBA00022946"/>
    </source>
</evidence>
<proteinExistence type="inferred from homology"/>
<dbReference type="PANTHER" id="PTHR43757:SF14">
    <property type="entry name" value="GLYCINE CLEAVAGE T-PROTEIN FAMILY"/>
    <property type="match status" value="1"/>
</dbReference>
<dbReference type="InterPro" id="IPR027266">
    <property type="entry name" value="TrmE/GcvT-like"/>
</dbReference>
<dbReference type="InterPro" id="IPR017703">
    <property type="entry name" value="YgfZ/GCV_T_CS"/>
</dbReference>
<accession>A0AAD9XMU2</accession>
<protein>
    <recommendedName>
        <fullName evidence="7">Aminomethyltransferase folate-binding domain-containing protein</fullName>
    </recommendedName>
</protein>
<dbReference type="FunFam" id="3.30.1360.120:FF:000021">
    <property type="entry name" value="Slr0635 protein"/>
    <property type="match status" value="1"/>
</dbReference>
<dbReference type="Proteomes" id="UP001280121">
    <property type="component" value="Unassembled WGS sequence"/>
</dbReference>
<dbReference type="InterPro" id="IPR006222">
    <property type="entry name" value="GCVT_N"/>
</dbReference>
<dbReference type="AlphaFoldDB" id="A0AAD9XMU2"/>
<dbReference type="EMBL" id="JANJYI010000001">
    <property type="protein sequence ID" value="KAK2662449.1"/>
    <property type="molecule type" value="Genomic_DNA"/>
</dbReference>
<keyword evidence="2" id="KW-0809">Transit peptide</keyword>
<organism evidence="5 6">
    <name type="scientific">Dipteronia dyeriana</name>
    <dbReference type="NCBI Taxonomy" id="168575"/>
    <lineage>
        <taxon>Eukaryota</taxon>
        <taxon>Viridiplantae</taxon>
        <taxon>Streptophyta</taxon>
        <taxon>Embryophyta</taxon>
        <taxon>Tracheophyta</taxon>
        <taxon>Spermatophyta</taxon>
        <taxon>Magnoliopsida</taxon>
        <taxon>eudicotyledons</taxon>
        <taxon>Gunneridae</taxon>
        <taxon>Pentapetalae</taxon>
        <taxon>rosids</taxon>
        <taxon>malvids</taxon>
        <taxon>Sapindales</taxon>
        <taxon>Sapindaceae</taxon>
        <taxon>Hippocastanoideae</taxon>
        <taxon>Acereae</taxon>
        <taxon>Dipteronia</taxon>
    </lineage>
</organism>
<dbReference type="Pfam" id="PF08669">
    <property type="entry name" value="GCV_T_C"/>
    <property type="match status" value="1"/>
</dbReference>
<dbReference type="NCBIfam" id="TIGR03317">
    <property type="entry name" value="ygfZ_signature"/>
    <property type="match status" value="1"/>
</dbReference>
<dbReference type="SUPFAM" id="SSF103025">
    <property type="entry name" value="Folate-binding domain"/>
    <property type="match status" value="1"/>
</dbReference>
<dbReference type="InterPro" id="IPR029043">
    <property type="entry name" value="GcvT/YgfZ_C"/>
</dbReference>
<dbReference type="SUPFAM" id="SSF101790">
    <property type="entry name" value="Aminomethyltransferase beta-barrel domain"/>
    <property type="match status" value="1"/>
</dbReference>
<dbReference type="Gene3D" id="3.30.1360.120">
    <property type="entry name" value="Probable tRNA modification gtpase trme, domain 1"/>
    <property type="match status" value="1"/>
</dbReference>
<evidence type="ECO:0008006" key="7">
    <source>
        <dbReference type="Google" id="ProtNLM"/>
    </source>
</evidence>
<comment type="similarity">
    <text evidence="1">Belongs to the GcvT family.</text>
</comment>
<dbReference type="Pfam" id="PF01571">
    <property type="entry name" value="GCV_T"/>
    <property type="match status" value="1"/>
</dbReference>
<dbReference type="PIRSF" id="PIRSF006487">
    <property type="entry name" value="GcvT"/>
    <property type="match status" value="1"/>
</dbReference>
<dbReference type="InterPro" id="IPR013977">
    <property type="entry name" value="GcvT_C"/>
</dbReference>
<dbReference type="PANTHER" id="PTHR43757">
    <property type="entry name" value="AMINOMETHYLTRANSFERASE"/>
    <property type="match status" value="1"/>
</dbReference>